<dbReference type="Proteomes" id="UP001589647">
    <property type="component" value="Unassembled WGS sequence"/>
</dbReference>
<gene>
    <name evidence="1" type="ORF">ACFFV7_44750</name>
</gene>
<accession>A0ABV5IWS6</accession>
<reference evidence="1 2" key="1">
    <citation type="submission" date="2024-09" db="EMBL/GenBank/DDBJ databases">
        <authorList>
            <person name="Sun Q."/>
            <person name="Mori K."/>
        </authorList>
    </citation>
    <scope>NUCLEOTIDE SEQUENCE [LARGE SCALE GENOMIC DNA]</scope>
    <source>
        <strain evidence="1 2">CCM 3426</strain>
    </source>
</reference>
<comment type="caution">
    <text evidence="1">The sequence shown here is derived from an EMBL/GenBank/DDBJ whole genome shotgun (WGS) entry which is preliminary data.</text>
</comment>
<protein>
    <recommendedName>
        <fullName evidence="3">Bacterial Pleckstrin homology domain-containing protein</fullName>
    </recommendedName>
</protein>
<dbReference type="EMBL" id="JBHMEI010000078">
    <property type="protein sequence ID" value="MFB9208355.1"/>
    <property type="molecule type" value="Genomic_DNA"/>
</dbReference>
<evidence type="ECO:0000313" key="1">
    <source>
        <dbReference type="EMBL" id="MFB9208355.1"/>
    </source>
</evidence>
<dbReference type="RefSeq" id="WP_189647440.1">
    <property type="nucleotide sequence ID" value="NZ_BMRC01000005.1"/>
</dbReference>
<proteinExistence type="predicted"/>
<sequence>MATVMVNEGRVTIGLGRWERLLAGRGGYVFPLAAVREVRVAGEPLRVPRGARRGLAVTGHTKIGVWGLYGGPRQLVSVTRGVPAVHLLLDRAAAGGEFDEVVISLPDAARVAATLRAVVA</sequence>
<name>A0ABV5IWS6_9ACTN</name>
<organism evidence="1 2">
    <name type="scientific">Nonomuraea spiralis</name>
    <dbReference type="NCBI Taxonomy" id="46182"/>
    <lineage>
        <taxon>Bacteria</taxon>
        <taxon>Bacillati</taxon>
        <taxon>Actinomycetota</taxon>
        <taxon>Actinomycetes</taxon>
        <taxon>Streptosporangiales</taxon>
        <taxon>Streptosporangiaceae</taxon>
        <taxon>Nonomuraea</taxon>
    </lineage>
</organism>
<evidence type="ECO:0008006" key="3">
    <source>
        <dbReference type="Google" id="ProtNLM"/>
    </source>
</evidence>
<keyword evidence="2" id="KW-1185">Reference proteome</keyword>
<evidence type="ECO:0000313" key="2">
    <source>
        <dbReference type="Proteomes" id="UP001589647"/>
    </source>
</evidence>